<dbReference type="Proteomes" id="UP001501508">
    <property type="component" value="Unassembled WGS sequence"/>
</dbReference>
<comment type="catalytic activity">
    <reaction evidence="1">
        <text>ATP + protein L-histidine = ADP + protein N-phospho-L-histidine.</text>
        <dbReference type="EC" id="2.7.13.3"/>
    </reaction>
</comment>
<dbReference type="InterPro" id="IPR003594">
    <property type="entry name" value="HATPase_dom"/>
</dbReference>
<sequence length="728" mass="81193">MNNRVLSGYITLGFLFGVALLVAVQYFSADRISRLIEGNEDVLNEYRRSKILENLQKEILLLDRNGRQILTTGSNRHLPEFNKGVTVIRKDISDLDDRLDSTVSVEELTELQRLVNLKLQLTEIMFDSLKAGGRPVSEKRLAESEAFLLSERINNLAARIDTGGRAALQNKLTEVDRSGQIVMNWNRYVLVLILVLLVAVFLVIMYRLKRQAGLIQRLNESEFKLKNAVRVKENFLANMSHEIRTPLNAILGYTGLLGKKVTDEEGKLHLATIAHSGETLMTIVNDILDLSKIESGMMRLEKIPFNLRLLVGSVVDLFQPRMKEAGLQFSAVWLTEVPGEVRGDPTRLTQILTNLIGNALKFTRAGSITLEVGGREIGDGDVTVVFSVRDTGIGVAPDKQKSIFERFNQADDDTTRNFGGTGLGLSIVRDLVALQNGELKLDSTQGKGTEVRVSIPYQVVDVREMKQVDEQLPQTVSFRSGSRVLVVEDNPINQNLMAHYLQELQIDFEIAGNGAEALEKVEASDFDLVLMDVQMPVMDGYSAARQIRNELRPDLPVVAMTAHAMVGERERSLRHGMNDHMTKPIRKDKLMEVLARYLAHPPAAPGEIRAAEKSDPVFSWIDPAYLRTVSNGDTAYERMMTAQFMKVLPEQLEALTAAFECGDRRSVSRIAHSLKTTVSVMGLDSHLKRNLDALENGERTGRDVLCHVQRVAGAALKEAKVYLEGLEP</sequence>
<dbReference type="Gene3D" id="1.20.120.160">
    <property type="entry name" value="HPT domain"/>
    <property type="match status" value="1"/>
</dbReference>
<proteinExistence type="predicted"/>
<comment type="caution">
    <text evidence="16">The sequence shown here is derived from an EMBL/GenBank/DDBJ whole genome shotgun (WGS) entry which is preliminary data.</text>
</comment>
<dbReference type="CDD" id="cd17546">
    <property type="entry name" value="REC_hyHK_CKI1_RcsC-like"/>
    <property type="match status" value="1"/>
</dbReference>
<evidence type="ECO:0000256" key="1">
    <source>
        <dbReference type="ARBA" id="ARBA00000085"/>
    </source>
</evidence>
<name>A0ABP8MB86_9BACT</name>
<keyword evidence="8" id="KW-0067">ATP-binding</keyword>
<dbReference type="InterPro" id="IPR004358">
    <property type="entry name" value="Sig_transdc_His_kin-like_C"/>
</dbReference>
<dbReference type="CDD" id="cd16922">
    <property type="entry name" value="HATPase_EvgS-ArcB-TorS-like"/>
    <property type="match status" value="1"/>
</dbReference>
<feature type="domain" description="Histidine kinase" evidence="14">
    <location>
        <begin position="238"/>
        <end position="459"/>
    </location>
</feature>
<keyword evidence="10" id="KW-0902">Two-component regulatory system</keyword>
<evidence type="ECO:0000256" key="7">
    <source>
        <dbReference type="ARBA" id="ARBA00022741"/>
    </source>
</evidence>
<dbReference type="PANTHER" id="PTHR45339">
    <property type="entry name" value="HYBRID SIGNAL TRANSDUCTION HISTIDINE KINASE J"/>
    <property type="match status" value="1"/>
</dbReference>
<keyword evidence="11 13" id="KW-0472">Membrane</keyword>
<protein>
    <recommendedName>
        <fullName evidence="3">histidine kinase</fullName>
        <ecNumber evidence="3">2.7.13.3</ecNumber>
    </recommendedName>
</protein>
<keyword evidence="9 13" id="KW-1133">Transmembrane helix</keyword>
<organism evidence="16 17">
    <name type="scientific">Ravibacter arvi</name>
    <dbReference type="NCBI Taxonomy" id="2051041"/>
    <lineage>
        <taxon>Bacteria</taxon>
        <taxon>Pseudomonadati</taxon>
        <taxon>Bacteroidota</taxon>
        <taxon>Cytophagia</taxon>
        <taxon>Cytophagales</taxon>
        <taxon>Spirosomataceae</taxon>
        <taxon>Ravibacter</taxon>
    </lineage>
</organism>
<evidence type="ECO:0000256" key="9">
    <source>
        <dbReference type="ARBA" id="ARBA00022989"/>
    </source>
</evidence>
<dbReference type="Gene3D" id="3.40.50.2300">
    <property type="match status" value="1"/>
</dbReference>
<keyword evidence="7" id="KW-0547">Nucleotide-binding</keyword>
<dbReference type="Pfam" id="PF02518">
    <property type="entry name" value="HATPase_c"/>
    <property type="match status" value="1"/>
</dbReference>
<dbReference type="EMBL" id="BAABEY010000036">
    <property type="protein sequence ID" value="GAA4446595.1"/>
    <property type="molecule type" value="Genomic_DNA"/>
</dbReference>
<evidence type="ECO:0000259" key="15">
    <source>
        <dbReference type="PROSITE" id="PS50110"/>
    </source>
</evidence>
<evidence type="ECO:0000256" key="4">
    <source>
        <dbReference type="ARBA" id="ARBA00022475"/>
    </source>
</evidence>
<feature type="modified residue" description="4-aspartylphosphate" evidence="12">
    <location>
        <position position="532"/>
    </location>
</feature>
<dbReference type="Gene3D" id="3.30.565.10">
    <property type="entry name" value="Histidine kinase-like ATPase, C-terminal domain"/>
    <property type="match status" value="1"/>
</dbReference>
<dbReference type="InterPro" id="IPR036890">
    <property type="entry name" value="HATPase_C_sf"/>
</dbReference>
<evidence type="ECO:0000256" key="10">
    <source>
        <dbReference type="ARBA" id="ARBA00023012"/>
    </source>
</evidence>
<evidence type="ECO:0000256" key="2">
    <source>
        <dbReference type="ARBA" id="ARBA00004651"/>
    </source>
</evidence>
<dbReference type="SUPFAM" id="SSF52172">
    <property type="entry name" value="CheY-like"/>
    <property type="match status" value="1"/>
</dbReference>
<keyword evidence="17" id="KW-1185">Reference proteome</keyword>
<feature type="transmembrane region" description="Helical" evidence="13">
    <location>
        <begin position="6"/>
        <end position="27"/>
    </location>
</feature>
<dbReference type="SUPFAM" id="SSF47384">
    <property type="entry name" value="Homodimeric domain of signal transducing histidine kinase"/>
    <property type="match status" value="1"/>
</dbReference>
<dbReference type="PROSITE" id="PS50110">
    <property type="entry name" value="RESPONSE_REGULATORY"/>
    <property type="match status" value="1"/>
</dbReference>
<evidence type="ECO:0000313" key="17">
    <source>
        <dbReference type="Proteomes" id="UP001501508"/>
    </source>
</evidence>
<dbReference type="Pfam" id="PF00512">
    <property type="entry name" value="HisKA"/>
    <property type="match status" value="1"/>
</dbReference>
<dbReference type="SMART" id="SM00388">
    <property type="entry name" value="HisKA"/>
    <property type="match status" value="1"/>
</dbReference>
<keyword evidence="4" id="KW-1003">Cell membrane</keyword>
<keyword evidence="6 13" id="KW-0812">Transmembrane</keyword>
<evidence type="ECO:0000256" key="11">
    <source>
        <dbReference type="ARBA" id="ARBA00023136"/>
    </source>
</evidence>
<keyword evidence="5 12" id="KW-0597">Phosphoprotein</keyword>
<dbReference type="EC" id="2.7.13.3" evidence="3"/>
<dbReference type="SMART" id="SM00448">
    <property type="entry name" value="REC"/>
    <property type="match status" value="1"/>
</dbReference>
<reference evidence="17" key="1">
    <citation type="journal article" date="2019" name="Int. J. Syst. Evol. Microbiol.">
        <title>The Global Catalogue of Microorganisms (GCM) 10K type strain sequencing project: providing services to taxonomists for standard genome sequencing and annotation.</title>
        <authorList>
            <consortium name="The Broad Institute Genomics Platform"/>
            <consortium name="The Broad Institute Genome Sequencing Center for Infectious Disease"/>
            <person name="Wu L."/>
            <person name="Ma J."/>
        </authorList>
    </citation>
    <scope>NUCLEOTIDE SEQUENCE [LARGE SCALE GENOMIC DNA]</scope>
    <source>
        <strain evidence="17">JCM 31920</strain>
    </source>
</reference>
<feature type="domain" description="Response regulatory" evidence="15">
    <location>
        <begin position="483"/>
        <end position="598"/>
    </location>
</feature>
<dbReference type="PROSITE" id="PS50109">
    <property type="entry name" value="HIS_KIN"/>
    <property type="match status" value="1"/>
</dbReference>
<dbReference type="Pfam" id="PF00072">
    <property type="entry name" value="Response_reg"/>
    <property type="match status" value="1"/>
</dbReference>
<evidence type="ECO:0000256" key="6">
    <source>
        <dbReference type="ARBA" id="ARBA00022692"/>
    </source>
</evidence>
<evidence type="ECO:0000256" key="5">
    <source>
        <dbReference type="ARBA" id="ARBA00022553"/>
    </source>
</evidence>
<dbReference type="InterPro" id="IPR036641">
    <property type="entry name" value="HPT_dom_sf"/>
</dbReference>
<dbReference type="SUPFAM" id="SSF47226">
    <property type="entry name" value="Histidine-containing phosphotransfer domain, HPT domain"/>
    <property type="match status" value="1"/>
</dbReference>
<dbReference type="SUPFAM" id="SSF55874">
    <property type="entry name" value="ATPase domain of HSP90 chaperone/DNA topoisomerase II/histidine kinase"/>
    <property type="match status" value="1"/>
</dbReference>
<dbReference type="CDD" id="cd00082">
    <property type="entry name" value="HisKA"/>
    <property type="match status" value="1"/>
</dbReference>
<evidence type="ECO:0000256" key="12">
    <source>
        <dbReference type="PROSITE-ProRule" id="PRU00169"/>
    </source>
</evidence>
<dbReference type="SMART" id="SM00387">
    <property type="entry name" value="HATPase_c"/>
    <property type="match status" value="1"/>
</dbReference>
<accession>A0ABP8MB86</accession>
<feature type="transmembrane region" description="Helical" evidence="13">
    <location>
        <begin position="188"/>
        <end position="208"/>
    </location>
</feature>
<dbReference type="RefSeq" id="WP_345032523.1">
    <property type="nucleotide sequence ID" value="NZ_BAABEY010000036.1"/>
</dbReference>
<dbReference type="InterPro" id="IPR001789">
    <property type="entry name" value="Sig_transdc_resp-reg_receiver"/>
</dbReference>
<dbReference type="InterPro" id="IPR005467">
    <property type="entry name" value="His_kinase_dom"/>
</dbReference>
<evidence type="ECO:0000256" key="3">
    <source>
        <dbReference type="ARBA" id="ARBA00012438"/>
    </source>
</evidence>
<dbReference type="Gene3D" id="1.10.287.130">
    <property type="match status" value="1"/>
</dbReference>
<evidence type="ECO:0000256" key="8">
    <source>
        <dbReference type="ARBA" id="ARBA00022840"/>
    </source>
</evidence>
<dbReference type="PANTHER" id="PTHR45339:SF1">
    <property type="entry name" value="HYBRID SIGNAL TRANSDUCTION HISTIDINE KINASE J"/>
    <property type="match status" value="1"/>
</dbReference>
<comment type="subcellular location">
    <subcellularLocation>
        <location evidence="2">Cell membrane</location>
        <topology evidence="2">Multi-pass membrane protein</topology>
    </subcellularLocation>
</comment>
<dbReference type="InterPro" id="IPR036097">
    <property type="entry name" value="HisK_dim/P_sf"/>
</dbReference>
<evidence type="ECO:0000313" key="16">
    <source>
        <dbReference type="EMBL" id="GAA4446595.1"/>
    </source>
</evidence>
<gene>
    <name evidence="16" type="ORF">GCM10023091_40010</name>
</gene>
<dbReference type="InterPro" id="IPR011006">
    <property type="entry name" value="CheY-like_superfamily"/>
</dbReference>
<evidence type="ECO:0000256" key="13">
    <source>
        <dbReference type="SAM" id="Phobius"/>
    </source>
</evidence>
<evidence type="ECO:0000259" key="14">
    <source>
        <dbReference type="PROSITE" id="PS50109"/>
    </source>
</evidence>
<dbReference type="InterPro" id="IPR003661">
    <property type="entry name" value="HisK_dim/P_dom"/>
</dbReference>
<dbReference type="PRINTS" id="PR00344">
    <property type="entry name" value="BCTRLSENSOR"/>
</dbReference>